<keyword evidence="2" id="KW-1185">Reference proteome</keyword>
<reference evidence="1" key="1">
    <citation type="submission" date="2021-04" db="EMBL/GenBank/DDBJ databases">
        <title>Genome based classification of Actinospica acidithermotolerans sp. nov., an actinobacterium isolated from an Indonesian hot spring.</title>
        <authorList>
            <person name="Kusuma A.B."/>
            <person name="Putra K.E."/>
            <person name="Nafisah S."/>
            <person name="Loh J."/>
            <person name="Nouioui I."/>
            <person name="Goodfellow M."/>
        </authorList>
    </citation>
    <scope>NUCLEOTIDE SEQUENCE</scope>
    <source>
        <strain evidence="1">DSM 45618</strain>
    </source>
</reference>
<protein>
    <submittedName>
        <fullName evidence="1">Uncharacterized protein</fullName>
    </submittedName>
</protein>
<dbReference type="Proteomes" id="UP000677913">
    <property type="component" value="Unassembled WGS sequence"/>
</dbReference>
<accession>A0A8J7WQ05</accession>
<gene>
    <name evidence="1" type="ORF">KGA66_25325</name>
</gene>
<evidence type="ECO:0000313" key="1">
    <source>
        <dbReference type="EMBL" id="MBS2966388.1"/>
    </source>
</evidence>
<dbReference type="EMBL" id="JAGSXH010000144">
    <property type="protein sequence ID" value="MBS2966388.1"/>
    <property type="molecule type" value="Genomic_DNA"/>
</dbReference>
<comment type="caution">
    <text evidence="1">The sequence shown here is derived from an EMBL/GenBank/DDBJ whole genome shotgun (WGS) entry which is preliminary data.</text>
</comment>
<evidence type="ECO:0000313" key="2">
    <source>
        <dbReference type="Proteomes" id="UP000677913"/>
    </source>
</evidence>
<proteinExistence type="predicted"/>
<dbReference type="RefSeq" id="WP_211471410.1">
    <property type="nucleotide sequence ID" value="NZ_JAGSXH010000144.1"/>
</dbReference>
<organism evidence="1 2">
    <name type="scientific">Actinocrinis puniceicyclus</name>
    <dbReference type="NCBI Taxonomy" id="977794"/>
    <lineage>
        <taxon>Bacteria</taxon>
        <taxon>Bacillati</taxon>
        <taxon>Actinomycetota</taxon>
        <taxon>Actinomycetes</taxon>
        <taxon>Catenulisporales</taxon>
        <taxon>Actinospicaceae</taxon>
        <taxon>Actinocrinis</taxon>
    </lineage>
</organism>
<name>A0A8J7WQ05_9ACTN</name>
<dbReference type="AlphaFoldDB" id="A0A8J7WQ05"/>
<sequence length="135" mass="14019">MKDLDVLLAELNDSPADAAVDRAAEALAEASEAAAALAERDGYDTVTLWWAASALAKAYSALQAHTTADPPDLPSGPSTLADDPDRLIELVHASARALDRAARAATEPGRIYALTHASNLARQAERACSNARAAA</sequence>